<dbReference type="RefSeq" id="WP_093140666.1">
    <property type="nucleotide sequence ID" value="NZ_BMWO01000001.1"/>
</dbReference>
<dbReference type="EMBL" id="FNBA01000001">
    <property type="protein sequence ID" value="SDE46229.1"/>
    <property type="molecule type" value="Genomic_DNA"/>
</dbReference>
<organism evidence="2 3">
    <name type="scientific">Ulvibacter litoralis</name>
    <dbReference type="NCBI Taxonomy" id="227084"/>
    <lineage>
        <taxon>Bacteria</taxon>
        <taxon>Pseudomonadati</taxon>
        <taxon>Bacteroidota</taxon>
        <taxon>Flavobacteriia</taxon>
        <taxon>Flavobacteriales</taxon>
        <taxon>Flavobacteriaceae</taxon>
        <taxon>Ulvibacter</taxon>
    </lineage>
</organism>
<dbReference type="Gene3D" id="3.40.630.30">
    <property type="match status" value="1"/>
</dbReference>
<reference evidence="2 3" key="1">
    <citation type="submission" date="2016-10" db="EMBL/GenBank/DDBJ databases">
        <authorList>
            <person name="de Groot N.N."/>
        </authorList>
    </citation>
    <scope>NUCLEOTIDE SEQUENCE [LARGE SCALE GENOMIC DNA]</scope>
    <source>
        <strain evidence="2 3">DSM 16195</strain>
    </source>
</reference>
<dbReference type="Proteomes" id="UP000199321">
    <property type="component" value="Unassembled WGS sequence"/>
</dbReference>
<keyword evidence="3" id="KW-1185">Reference proteome</keyword>
<keyword evidence="2" id="KW-0808">Transferase</keyword>
<dbReference type="GO" id="GO:0016747">
    <property type="term" value="F:acyltransferase activity, transferring groups other than amino-acyl groups"/>
    <property type="evidence" value="ECO:0007669"/>
    <property type="project" value="InterPro"/>
</dbReference>
<name>A0A1G7D3X7_9FLAO</name>
<protein>
    <submittedName>
        <fullName evidence="2">Ribosomal-protein-alanine N-acetyltransferase</fullName>
    </submittedName>
</protein>
<dbReference type="SUPFAM" id="SSF55729">
    <property type="entry name" value="Acyl-CoA N-acyltransferases (Nat)"/>
    <property type="match status" value="1"/>
</dbReference>
<proteinExistence type="predicted"/>
<accession>A0A1G7D3X7</accession>
<dbReference type="OrthoDB" id="883856at2"/>
<evidence type="ECO:0000259" key="1">
    <source>
        <dbReference type="PROSITE" id="PS51186"/>
    </source>
</evidence>
<dbReference type="AlphaFoldDB" id="A0A1G7D3X7"/>
<evidence type="ECO:0000313" key="3">
    <source>
        <dbReference type="Proteomes" id="UP000199321"/>
    </source>
</evidence>
<dbReference type="PROSITE" id="PS51186">
    <property type="entry name" value="GNAT"/>
    <property type="match status" value="1"/>
</dbReference>
<gene>
    <name evidence="2" type="ORF">SAMN05421855_101754</name>
</gene>
<dbReference type="InterPro" id="IPR051531">
    <property type="entry name" value="N-acetyltransferase"/>
</dbReference>
<evidence type="ECO:0000313" key="2">
    <source>
        <dbReference type="EMBL" id="SDE46229.1"/>
    </source>
</evidence>
<dbReference type="InterPro" id="IPR016181">
    <property type="entry name" value="Acyl_CoA_acyltransferase"/>
</dbReference>
<sequence>MYKSDSISIVPFKTEDAEQLCGMMLFNKLRFELYFPNTLAQNLSVKASEAYILKKQNEIKNNIEFTFAIKETKSDIIAGIIILKEINPALKEAELAYAIDQTFGGKGYTSKAVSVLSDYAFTTLGIETLRIIVHKSNVASAKVAQKNGYQWVKTLPNEYTPKNGTPLDMELYELEKQSV</sequence>
<dbReference type="STRING" id="227084.SAMN05421855_101754"/>
<dbReference type="Pfam" id="PF13302">
    <property type="entry name" value="Acetyltransf_3"/>
    <property type="match status" value="1"/>
</dbReference>
<dbReference type="InterPro" id="IPR000182">
    <property type="entry name" value="GNAT_dom"/>
</dbReference>
<dbReference type="PANTHER" id="PTHR43792">
    <property type="entry name" value="GNAT FAMILY, PUTATIVE (AFU_ORTHOLOGUE AFUA_3G00765)-RELATED-RELATED"/>
    <property type="match status" value="1"/>
</dbReference>
<feature type="domain" description="N-acetyltransferase" evidence="1">
    <location>
        <begin position="7"/>
        <end position="172"/>
    </location>
</feature>